<comment type="caution">
    <text evidence="1">The sequence shown here is derived from an EMBL/GenBank/DDBJ whole genome shotgun (WGS) entry which is preliminary data.</text>
</comment>
<dbReference type="RefSeq" id="WP_191149597.1">
    <property type="nucleotide sequence ID" value="NZ_JACXBP010000002.1"/>
</dbReference>
<gene>
    <name evidence="1" type="ORF">V8N49_14370</name>
</gene>
<accession>A0ABU8DJY1</accession>
<organism evidence="1 2">
    <name type="scientific">Erwinia aphidicola</name>
    <dbReference type="NCBI Taxonomy" id="68334"/>
    <lineage>
        <taxon>Bacteria</taxon>
        <taxon>Pseudomonadati</taxon>
        <taxon>Pseudomonadota</taxon>
        <taxon>Gammaproteobacteria</taxon>
        <taxon>Enterobacterales</taxon>
        <taxon>Erwiniaceae</taxon>
        <taxon>Erwinia</taxon>
    </lineage>
</organism>
<proteinExistence type="predicted"/>
<reference evidence="1 2" key="1">
    <citation type="submission" date="2024-02" db="EMBL/GenBank/DDBJ databases">
        <title>First report Erwinia aphidicola in onion in Chile.</title>
        <authorList>
            <person name="Valenzuela M."/>
            <person name="Pena M."/>
            <person name="Dutta B."/>
        </authorList>
    </citation>
    <scope>NUCLEOTIDE SEQUENCE [LARGE SCALE GENOMIC DNA]</scope>
    <source>
        <strain evidence="1 2">QCJ3A</strain>
    </source>
</reference>
<protein>
    <submittedName>
        <fullName evidence="1">T6SS protein Cts1T</fullName>
    </submittedName>
</protein>
<sequence length="230" mass="26780">MSLRLYLLVDGSRAGLFSRWGRAQRKVHDFIVKNVLMNMGEAMSDEYCSRGYPWCFVISAAALKVNKYYIGSFIIQPGEAGVESLVIIYSAVSSPWLEKNMLAEYPLTFWAARILNNRQKSDFSDKKWKTLFQWVKALKRSYSPFWESFALKKAWSFNTLSQVLLMEGSKEDYGIRINDGVEAMPWKSWPDCIQQEEGIWVWRQSRHRKILDSRRIPLRGAEAKMPEAPF</sequence>
<evidence type="ECO:0000313" key="1">
    <source>
        <dbReference type="EMBL" id="MEI2682839.1"/>
    </source>
</evidence>
<keyword evidence="2" id="KW-1185">Reference proteome</keyword>
<evidence type="ECO:0000313" key="2">
    <source>
        <dbReference type="Proteomes" id="UP001306592"/>
    </source>
</evidence>
<dbReference type="EMBL" id="JBANEI010000010">
    <property type="protein sequence ID" value="MEI2682839.1"/>
    <property type="molecule type" value="Genomic_DNA"/>
</dbReference>
<dbReference type="Proteomes" id="UP001306592">
    <property type="component" value="Unassembled WGS sequence"/>
</dbReference>
<name>A0ABU8DJY1_ERWAP</name>